<evidence type="ECO:0000313" key="5">
    <source>
        <dbReference type="Proteomes" id="UP000318801"/>
    </source>
</evidence>
<dbReference type="GO" id="GO:0016491">
    <property type="term" value="F:oxidoreductase activity"/>
    <property type="evidence" value="ECO:0007669"/>
    <property type="project" value="UniProtKB-KW"/>
</dbReference>
<keyword evidence="1" id="KW-0560">Oxidoreductase</keyword>
<sequence length="321" mass="34609">MTKAQGTILVDLKFTNPQAVANALPKAFAGREVVNLADPEHAGRDLSDCRYALLWKPDADLFTRARNLEVLFSGGAGVDRIMALEGLPDLPLVRFVDGTLTRRMSEYVVLQALTHLRQMPAYAQQQQQAQWRPSVQPEACAVTVGVMGLGVLGCDAVEKLKIMGFNVIGWSRRKRVIEGLETFDAAGLDDFLAKTDILVGLLPLTAETTGLFNASLFAKLKQGGALSRPIFINAGRGGSQVEADIVAALQTGVLGGVSLDVFEQEPLGVESPLWAMDHAILTPHVAADSDVTSLFAHVERQIIRFEAGEALQHLVDHGAGY</sequence>
<proteinExistence type="predicted"/>
<protein>
    <submittedName>
        <fullName evidence="4">Glyoxylate/hydroxypyruvate reductase A</fullName>
    </submittedName>
</protein>
<dbReference type="AlphaFoldDB" id="A0A506UGB4"/>
<dbReference type="CDD" id="cd12164">
    <property type="entry name" value="GDH_like_2"/>
    <property type="match status" value="1"/>
</dbReference>
<name>A0A506UGB4_9HYPH</name>
<dbReference type="GO" id="GO:0051287">
    <property type="term" value="F:NAD binding"/>
    <property type="evidence" value="ECO:0007669"/>
    <property type="project" value="InterPro"/>
</dbReference>
<dbReference type="RefSeq" id="WP_141147836.1">
    <property type="nucleotide sequence ID" value="NZ_VHLG01000002.1"/>
</dbReference>
<reference evidence="4 5" key="1">
    <citation type="submission" date="2019-06" db="EMBL/GenBank/DDBJ databases">
        <authorList>
            <person name="Li M."/>
        </authorList>
    </citation>
    <scope>NUCLEOTIDE SEQUENCE [LARGE SCALE GENOMIC DNA]</scope>
    <source>
        <strain evidence="4 5">BGMRC2036</strain>
    </source>
</reference>
<keyword evidence="2" id="KW-0520">NAD</keyword>
<dbReference type="SUPFAM" id="SSF51735">
    <property type="entry name" value="NAD(P)-binding Rossmann-fold domains"/>
    <property type="match status" value="1"/>
</dbReference>
<dbReference type="Pfam" id="PF02826">
    <property type="entry name" value="2-Hacid_dh_C"/>
    <property type="match status" value="1"/>
</dbReference>
<dbReference type="Proteomes" id="UP000318801">
    <property type="component" value="Unassembled WGS sequence"/>
</dbReference>
<gene>
    <name evidence="4" type="ORF">FJU08_04765</name>
</gene>
<evidence type="ECO:0000313" key="4">
    <source>
        <dbReference type="EMBL" id="TPW32325.1"/>
    </source>
</evidence>
<dbReference type="EMBL" id="VHLG01000002">
    <property type="protein sequence ID" value="TPW32325.1"/>
    <property type="molecule type" value="Genomic_DNA"/>
</dbReference>
<keyword evidence="4" id="KW-0670">Pyruvate</keyword>
<accession>A0A506UGB4</accession>
<evidence type="ECO:0000259" key="3">
    <source>
        <dbReference type="Pfam" id="PF02826"/>
    </source>
</evidence>
<feature type="domain" description="D-isomer specific 2-hydroxyacid dehydrogenase NAD-binding" evidence="3">
    <location>
        <begin position="111"/>
        <end position="286"/>
    </location>
</feature>
<dbReference type="PANTHER" id="PTHR43333">
    <property type="entry name" value="2-HACID_DH_C DOMAIN-CONTAINING PROTEIN"/>
    <property type="match status" value="1"/>
</dbReference>
<keyword evidence="5" id="KW-1185">Reference proteome</keyword>
<evidence type="ECO:0000256" key="1">
    <source>
        <dbReference type="ARBA" id="ARBA00023002"/>
    </source>
</evidence>
<organism evidence="4 5">
    <name type="scientific">Martelella alba</name>
    <dbReference type="NCBI Taxonomy" id="2590451"/>
    <lineage>
        <taxon>Bacteria</taxon>
        <taxon>Pseudomonadati</taxon>
        <taxon>Pseudomonadota</taxon>
        <taxon>Alphaproteobacteria</taxon>
        <taxon>Hyphomicrobiales</taxon>
        <taxon>Aurantimonadaceae</taxon>
        <taxon>Martelella</taxon>
    </lineage>
</organism>
<dbReference type="InterPro" id="IPR036291">
    <property type="entry name" value="NAD(P)-bd_dom_sf"/>
</dbReference>
<dbReference type="Gene3D" id="3.40.50.720">
    <property type="entry name" value="NAD(P)-binding Rossmann-like Domain"/>
    <property type="match status" value="2"/>
</dbReference>
<evidence type="ECO:0000256" key="2">
    <source>
        <dbReference type="ARBA" id="ARBA00023027"/>
    </source>
</evidence>
<comment type="caution">
    <text evidence="4">The sequence shown here is derived from an EMBL/GenBank/DDBJ whole genome shotgun (WGS) entry which is preliminary data.</text>
</comment>
<dbReference type="OrthoDB" id="9787219at2"/>
<dbReference type="PANTHER" id="PTHR43333:SF1">
    <property type="entry name" value="D-ISOMER SPECIFIC 2-HYDROXYACID DEHYDROGENASE NAD-BINDING DOMAIN-CONTAINING PROTEIN"/>
    <property type="match status" value="1"/>
</dbReference>
<dbReference type="InterPro" id="IPR006140">
    <property type="entry name" value="D-isomer_DH_NAD-bd"/>
</dbReference>